<gene>
    <name evidence="2" type="ORF">NG900_21625</name>
</gene>
<reference evidence="2" key="2">
    <citation type="journal article" date="2023" name="Front. Microbiol.">
        <title>Ralstonia chuxiongensis sp. nov., Ralstonia mojiangensis sp. nov., and Ralstonia soli sp. nov., isolated from tobacco fields, are three novel species in the family Burkholderiaceae.</title>
        <authorList>
            <person name="Lu C.H."/>
            <person name="Zhang Y.Y."/>
            <person name="Jiang N."/>
            <person name="Chen W."/>
            <person name="Shao X."/>
            <person name="Zhao Z.M."/>
            <person name="Lu W.L."/>
            <person name="Hu X."/>
            <person name="Xi Y.X."/>
            <person name="Zou S.Y."/>
            <person name="Wei Q.J."/>
            <person name="Lin Z.L."/>
            <person name="Gong L."/>
            <person name="Gai X.T."/>
            <person name="Zhang L.Q."/>
            <person name="Li J.Y."/>
            <person name="Jin Y."/>
            <person name="Xia Z.Y."/>
        </authorList>
    </citation>
    <scope>NUCLEOTIDE SEQUENCE</scope>
    <source>
        <strain evidence="2">21MJYT02-11</strain>
    </source>
</reference>
<dbReference type="Proteomes" id="UP001162811">
    <property type="component" value="Unassembled WGS sequence"/>
</dbReference>
<comment type="caution">
    <text evidence="2">The sequence shown here is derived from an EMBL/GenBank/DDBJ whole genome shotgun (WGS) entry which is preliminary data.</text>
</comment>
<dbReference type="RefSeq" id="WP_252683565.1">
    <property type="nucleotide sequence ID" value="NZ_JAMXHT010000008.1"/>
</dbReference>
<evidence type="ECO:0000256" key="1">
    <source>
        <dbReference type="SAM" id="SignalP"/>
    </source>
</evidence>
<dbReference type="EMBL" id="JAMXHT010000008">
    <property type="protein sequence ID" value="MCO5400808.1"/>
    <property type="molecule type" value="Genomic_DNA"/>
</dbReference>
<reference evidence="2" key="1">
    <citation type="submission" date="2022-06" db="EMBL/GenBank/DDBJ databases">
        <authorList>
            <person name="Lu C.-H."/>
        </authorList>
    </citation>
    <scope>NUCLEOTIDE SEQUENCE</scope>
    <source>
        <strain evidence="2">21MJYT02-11</strain>
    </source>
</reference>
<accession>A0ABT1AQQ7</accession>
<organism evidence="2 3">
    <name type="scientific">Ralstonia soli</name>
    <dbReference type="NCBI Taxonomy" id="2953896"/>
    <lineage>
        <taxon>Bacteria</taxon>
        <taxon>Pseudomonadati</taxon>
        <taxon>Pseudomonadota</taxon>
        <taxon>Betaproteobacteria</taxon>
        <taxon>Burkholderiales</taxon>
        <taxon>Burkholderiaceae</taxon>
        <taxon>Ralstonia</taxon>
    </lineage>
</organism>
<evidence type="ECO:0000313" key="3">
    <source>
        <dbReference type="Proteomes" id="UP001162811"/>
    </source>
</evidence>
<proteinExistence type="predicted"/>
<evidence type="ECO:0008006" key="4">
    <source>
        <dbReference type="Google" id="ProtNLM"/>
    </source>
</evidence>
<keyword evidence="1" id="KW-0732">Signal</keyword>
<sequence length="158" mass="17378">MPIAFPRSWRLAAAMATLLLACHGTAFAAPTVTDLPVKLGDSVDDVKRALGTTLDPEPMDQPNPALPKKKQLRLKTKGIWVFFEKDRVTTYRVDAPFKGSVGGVHVGDDVVTLTKALGNPVKTGTFANRTTYTYYFDDVTTTTFLLNNDEVETILFIK</sequence>
<name>A0ABT1AQQ7_9RALS</name>
<feature type="chain" id="PRO_5046231360" description="Lipoprotein" evidence="1">
    <location>
        <begin position="29"/>
        <end position="158"/>
    </location>
</feature>
<dbReference type="PROSITE" id="PS51257">
    <property type="entry name" value="PROKAR_LIPOPROTEIN"/>
    <property type="match status" value="1"/>
</dbReference>
<protein>
    <recommendedName>
        <fullName evidence="4">Lipoprotein</fullName>
    </recommendedName>
</protein>
<evidence type="ECO:0000313" key="2">
    <source>
        <dbReference type="EMBL" id="MCO5400808.1"/>
    </source>
</evidence>
<feature type="signal peptide" evidence="1">
    <location>
        <begin position="1"/>
        <end position="28"/>
    </location>
</feature>
<keyword evidence="3" id="KW-1185">Reference proteome</keyword>